<dbReference type="Proteomes" id="UP000239480">
    <property type="component" value="Unassembled WGS sequence"/>
</dbReference>
<feature type="region of interest" description="Disordered" evidence="1">
    <location>
        <begin position="236"/>
        <end position="267"/>
    </location>
</feature>
<accession>A0A2T0RY53</accession>
<feature type="compositionally biased region" description="Basic and acidic residues" evidence="1">
    <location>
        <begin position="93"/>
        <end position="109"/>
    </location>
</feature>
<feature type="region of interest" description="Disordered" evidence="1">
    <location>
        <begin position="67"/>
        <end position="116"/>
    </location>
</feature>
<proteinExistence type="predicted"/>
<evidence type="ECO:0000313" key="2">
    <source>
        <dbReference type="EMBL" id="PRY26101.1"/>
    </source>
</evidence>
<dbReference type="AlphaFoldDB" id="A0A2T0RY53"/>
<evidence type="ECO:0000256" key="1">
    <source>
        <dbReference type="SAM" id="MobiDB-lite"/>
    </source>
</evidence>
<evidence type="ECO:0000313" key="3">
    <source>
        <dbReference type="Proteomes" id="UP000239480"/>
    </source>
</evidence>
<gene>
    <name evidence="2" type="ORF">CLV78_101194</name>
</gene>
<keyword evidence="3" id="KW-1185">Reference proteome</keyword>
<dbReference type="EMBL" id="PVTD01000001">
    <property type="protein sequence ID" value="PRY26101.1"/>
    <property type="molecule type" value="Genomic_DNA"/>
</dbReference>
<protein>
    <submittedName>
        <fullName evidence="2">Uncharacterized protein</fullName>
    </submittedName>
</protein>
<reference evidence="2 3" key="1">
    <citation type="submission" date="2018-03" db="EMBL/GenBank/DDBJ databases">
        <title>Genomic Encyclopedia of Archaeal and Bacterial Type Strains, Phase II (KMG-II): from individual species to whole genera.</title>
        <authorList>
            <person name="Goeker M."/>
        </authorList>
    </citation>
    <scope>NUCLEOTIDE SEQUENCE [LARGE SCALE GENOMIC DNA]</scope>
    <source>
        <strain evidence="2 3">DSM 29328</strain>
    </source>
</reference>
<comment type="caution">
    <text evidence="2">The sequence shown here is derived from an EMBL/GenBank/DDBJ whole genome shotgun (WGS) entry which is preliminary data.</text>
</comment>
<sequence length="267" mass="29955">MQTDAPGMVRADIVKLHSLIANRVVPSRLLPASRALVTNPEEPGIFRKIQASENPCACRHRGSACPAIRRGTRQRFRDQGRQRRPTQPATGKPRPEKAQCHQGRQDPRHSSPGQELSVDGLVHACPVRSSARRCVRGCSNNRLSRASGEVERHPLCVRPTSTMQDPRLPIARPEADGRHRRYGHPRLVAFAPERKAGKGTAAVGCRSTSPCSCCWCDRASPWRNDLLMSCAARIPPMPPRMRRSRSRPAPRHPERSVHWPAFSRWQR</sequence>
<feature type="compositionally biased region" description="Basic residues" evidence="1">
    <location>
        <begin position="240"/>
        <end position="250"/>
    </location>
</feature>
<organism evidence="2 3">
    <name type="scientific">Aliiruegeria haliotis</name>
    <dbReference type="NCBI Taxonomy" id="1280846"/>
    <lineage>
        <taxon>Bacteria</taxon>
        <taxon>Pseudomonadati</taxon>
        <taxon>Pseudomonadota</taxon>
        <taxon>Alphaproteobacteria</taxon>
        <taxon>Rhodobacterales</taxon>
        <taxon>Roseobacteraceae</taxon>
        <taxon>Aliiruegeria</taxon>
    </lineage>
</organism>
<name>A0A2T0RY53_9RHOB</name>